<feature type="region of interest" description="Disordered" evidence="1">
    <location>
        <begin position="103"/>
        <end position="166"/>
    </location>
</feature>
<feature type="compositionally biased region" description="Acidic residues" evidence="1">
    <location>
        <begin position="454"/>
        <end position="463"/>
    </location>
</feature>
<organism evidence="2 3">
    <name type="scientific">Bicyclus anynana</name>
    <name type="common">Squinting bush brown butterfly</name>
    <dbReference type="NCBI Taxonomy" id="110368"/>
    <lineage>
        <taxon>Eukaryota</taxon>
        <taxon>Metazoa</taxon>
        <taxon>Ecdysozoa</taxon>
        <taxon>Arthropoda</taxon>
        <taxon>Hexapoda</taxon>
        <taxon>Insecta</taxon>
        <taxon>Pterygota</taxon>
        <taxon>Neoptera</taxon>
        <taxon>Endopterygota</taxon>
        <taxon>Lepidoptera</taxon>
        <taxon>Glossata</taxon>
        <taxon>Ditrysia</taxon>
        <taxon>Papilionoidea</taxon>
        <taxon>Nymphalidae</taxon>
        <taxon>Satyrinae</taxon>
        <taxon>Satyrini</taxon>
        <taxon>Mycalesina</taxon>
        <taxon>Bicyclus</taxon>
    </lineage>
</organism>
<name>A0A6J1N5V4_BICAN</name>
<evidence type="ECO:0000313" key="3">
    <source>
        <dbReference type="RefSeq" id="XP_023938356.2"/>
    </source>
</evidence>
<evidence type="ECO:0000313" key="2">
    <source>
        <dbReference type="Proteomes" id="UP001652582"/>
    </source>
</evidence>
<proteinExistence type="predicted"/>
<dbReference type="AlphaFoldDB" id="A0A6J1N5V4"/>
<accession>A0A6J1N5V4</accession>
<sequence>MVNVIISRIPQEVSFVRFIHFLKKAILRCKKEFHVNYYNPEEEGFMVMSFSTTWEKARKVRKTLNGFVYIHKHNQYPLACWLENLDEDVIEIKPPKHYTPIVPVYSSKKGNENQYAPQNQHDDNREDNKEHYEPAPKNAHYSGSPVQTRSRSRSRGPDHSSDLNALETELVRQQRIKMEEETKLFALEKKKLEYLKQLGPNDYEKFKKFEEVYRRDDPREISEFLESGQSTGQPEPVPAPEKQKLPCYVGCCRTVVCQMRDLIDSHKDIDSSNRPLLYNLLTTALKKRFTIAMEDKPRLLKSRFYLEVYREKHPFHTDVQLVDELVNKIKTSRWPSNPPSNETLDVAVKCDESPSTGGQNQAVTKVTEVAIRSPEEAMLRRQIKKLFKIAKRSGLPDDWAAYTEAKTQLIPFFDKAHDKSATKSGDDQNATKEGEITEKNVETLEDVESNLIDDIPDDDLEDF</sequence>
<dbReference type="KEGG" id="bany:112046093"/>
<feature type="compositionally biased region" description="Basic and acidic residues" evidence="1">
    <location>
        <begin position="418"/>
        <end position="442"/>
    </location>
</feature>
<dbReference type="Proteomes" id="UP001652582">
    <property type="component" value="Chromosome 18"/>
</dbReference>
<dbReference type="GeneID" id="112046093"/>
<feature type="region of interest" description="Disordered" evidence="1">
    <location>
        <begin position="418"/>
        <end position="463"/>
    </location>
</feature>
<reference evidence="3" key="1">
    <citation type="submission" date="2025-08" db="UniProtKB">
        <authorList>
            <consortium name="RefSeq"/>
        </authorList>
    </citation>
    <scope>IDENTIFICATION</scope>
</reference>
<dbReference type="OrthoDB" id="7476567at2759"/>
<gene>
    <name evidence="3" type="primary">LOC112046093</name>
</gene>
<dbReference type="RefSeq" id="XP_023938356.2">
    <property type="nucleotide sequence ID" value="XM_024082588.2"/>
</dbReference>
<feature type="compositionally biased region" description="Basic and acidic residues" evidence="1">
    <location>
        <begin position="120"/>
        <end position="134"/>
    </location>
</feature>
<evidence type="ECO:0000256" key="1">
    <source>
        <dbReference type="SAM" id="MobiDB-lite"/>
    </source>
</evidence>
<protein>
    <submittedName>
        <fullName evidence="3">Uncharacterized protein LOC112046093 isoform X1</fullName>
    </submittedName>
</protein>
<keyword evidence="2" id="KW-1185">Reference proteome</keyword>